<evidence type="ECO:0000256" key="5">
    <source>
        <dbReference type="ARBA" id="ARBA00022466"/>
    </source>
</evidence>
<dbReference type="Gene3D" id="3.50.50.60">
    <property type="entry name" value="FAD/NAD(P)-binding domain"/>
    <property type="match status" value="2"/>
</dbReference>
<dbReference type="NCBIfam" id="TIGR02053">
    <property type="entry name" value="MerA"/>
    <property type="match status" value="1"/>
</dbReference>
<evidence type="ECO:0000313" key="21">
    <source>
        <dbReference type="EMBL" id="KQH80823.1"/>
    </source>
</evidence>
<evidence type="ECO:0000256" key="2">
    <source>
        <dbReference type="ARBA" id="ARBA00011738"/>
    </source>
</evidence>
<keyword evidence="6 18" id="KW-0285">Flavoprotein</keyword>
<organism evidence="21 22">
    <name type="scientific">Mycobacterium gordonae</name>
    <dbReference type="NCBI Taxonomy" id="1778"/>
    <lineage>
        <taxon>Bacteria</taxon>
        <taxon>Bacillati</taxon>
        <taxon>Actinomycetota</taxon>
        <taxon>Actinomycetes</taxon>
        <taxon>Mycobacteriales</taxon>
        <taxon>Mycobacteriaceae</taxon>
        <taxon>Mycobacterium</taxon>
    </lineage>
</organism>
<evidence type="ECO:0000259" key="19">
    <source>
        <dbReference type="Pfam" id="PF02852"/>
    </source>
</evidence>
<dbReference type="PRINTS" id="PR00411">
    <property type="entry name" value="PNDRDTASEI"/>
</dbReference>
<dbReference type="PANTHER" id="PTHR43014:SF2">
    <property type="entry name" value="MERCURIC REDUCTASE"/>
    <property type="match status" value="1"/>
</dbReference>
<evidence type="ECO:0000256" key="3">
    <source>
        <dbReference type="ARBA" id="ARBA00012661"/>
    </source>
</evidence>
<feature type="domain" description="Pyridine nucleotide-disulphide oxidoreductase dimerisation" evidence="19">
    <location>
        <begin position="349"/>
        <end position="456"/>
    </location>
</feature>
<keyword evidence="8 16" id="KW-0274">FAD</keyword>
<keyword evidence="7" id="KW-0479">Metal-binding</keyword>
<dbReference type="GO" id="GO:0003955">
    <property type="term" value="F:NAD(P)H dehydrogenase (quinone) activity"/>
    <property type="evidence" value="ECO:0007669"/>
    <property type="project" value="TreeGrafter"/>
</dbReference>
<comment type="cofactor">
    <cofactor evidence="16">
        <name>FAD</name>
        <dbReference type="ChEBI" id="CHEBI:57692"/>
    </cofactor>
    <text evidence="16">Binds 1 FAD per subunit.</text>
</comment>
<evidence type="ECO:0000256" key="11">
    <source>
        <dbReference type="ARBA" id="ARBA00023002"/>
    </source>
</evidence>
<dbReference type="PIRSF" id="PIRSF000350">
    <property type="entry name" value="Mercury_reductase_MerA"/>
    <property type="match status" value="1"/>
</dbReference>
<feature type="domain" description="FAD/NAD(P)-binding" evidence="20">
    <location>
        <begin position="3"/>
        <end position="328"/>
    </location>
</feature>
<proteinExistence type="inferred from homology"/>
<keyword evidence="5" id="KW-0475">Mercuric resistance</keyword>
<dbReference type="InterPro" id="IPR021179">
    <property type="entry name" value="Mercury_reductase_MerA"/>
</dbReference>
<dbReference type="SUPFAM" id="SSF55424">
    <property type="entry name" value="FAD/NAD-linked reductases, dimerisation (C-terminal) domain"/>
    <property type="match status" value="1"/>
</dbReference>
<dbReference type="InterPro" id="IPR023753">
    <property type="entry name" value="FAD/NAD-binding_dom"/>
</dbReference>
<evidence type="ECO:0000256" key="12">
    <source>
        <dbReference type="ARBA" id="ARBA00023157"/>
    </source>
</evidence>
<comment type="subunit">
    <text evidence="2">Homodimer.</text>
</comment>
<dbReference type="Pfam" id="PF07992">
    <property type="entry name" value="Pyr_redox_2"/>
    <property type="match status" value="1"/>
</dbReference>
<feature type="binding site" evidence="16">
    <location>
        <begin position="146"/>
        <end position="148"/>
    </location>
    <ligand>
        <name>FAD</name>
        <dbReference type="ChEBI" id="CHEBI:57692"/>
    </ligand>
</feature>
<dbReference type="FunFam" id="3.30.390.30:FF:000001">
    <property type="entry name" value="Dihydrolipoyl dehydrogenase"/>
    <property type="match status" value="1"/>
</dbReference>
<dbReference type="SUPFAM" id="SSF51905">
    <property type="entry name" value="FAD/NAD(P)-binding domain"/>
    <property type="match status" value="1"/>
</dbReference>
<protein>
    <recommendedName>
        <fullName evidence="4">Mercuric reductase</fullName>
        <ecNumber evidence="3">1.16.1.1</ecNumber>
    </recommendedName>
    <alternativeName>
        <fullName evidence="14">Hg(II) reductase</fullName>
    </alternativeName>
</protein>
<keyword evidence="16" id="KW-0520">NAD</keyword>
<dbReference type="PROSITE" id="PS00076">
    <property type="entry name" value="PYRIDINE_REDOX_1"/>
    <property type="match status" value="1"/>
</dbReference>
<keyword evidence="12" id="KW-1015">Disulfide bond</keyword>
<feature type="binding site" evidence="16">
    <location>
        <position position="272"/>
    </location>
    <ligand>
        <name>NAD(+)</name>
        <dbReference type="ChEBI" id="CHEBI:57540"/>
    </ligand>
</feature>
<keyword evidence="13 18" id="KW-0676">Redox-active center</keyword>
<feature type="disulfide bond" description="Redox-active" evidence="17">
    <location>
        <begin position="40"/>
        <end position="45"/>
    </location>
</feature>
<evidence type="ECO:0000256" key="9">
    <source>
        <dbReference type="ARBA" id="ARBA00022857"/>
    </source>
</evidence>
<evidence type="ECO:0000256" key="16">
    <source>
        <dbReference type="PIRSR" id="PIRSR000350-3"/>
    </source>
</evidence>
<dbReference type="OrthoDB" id="9800167at2"/>
<dbReference type="PRINTS" id="PR00368">
    <property type="entry name" value="FADPNR"/>
</dbReference>
<comment type="similarity">
    <text evidence="1 18">Belongs to the class-I pyridine nucleotide-disulfide oxidoreductase family.</text>
</comment>
<evidence type="ECO:0000256" key="7">
    <source>
        <dbReference type="ARBA" id="ARBA00022723"/>
    </source>
</evidence>
<dbReference type="InterPro" id="IPR036188">
    <property type="entry name" value="FAD/NAD-bd_sf"/>
</dbReference>
<dbReference type="GO" id="GO:0016668">
    <property type="term" value="F:oxidoreductase activity, acting on a sulfur group of donors, NAD(P) as acceptor"/>
    <property type="evidence" value="ECO:0007669"/>
    <property type="project" value="InterPro"/>
</dbReference>
<dbReference type="InterPro" id="IPR012999">
    <property type="entry name" value="Pyr_OxRdtase_I_AS"/>
</dbReference>
<keyword evidence="9" id="KW-0521">NADP</keyword>
<feature type="binding site" evidence="16">
    <location>
        <position position="49"/>
    </location>
    <ligand>
        <name>FAD</name>
        <dbReference type="ChEBI" id="CHEBI:57692"/>
    </ligand>
</feature>
<evidence type="ECO:0000259" key="20">
    <source>
        <dbReference type="Pfam" id="PF07992"/>
    </source>
</evidence>
<dbReference type="AlphaFoldDB" id="A0A0Q2MM72"/>
<gene>
    <name evidence="21" type="ORF">AO501_26725</name>
</gene>
<dbReference type="EMBL" id="LKTM01000007">
    <property type="protein sequence ID" value="KQH80823.1"/>
    <property type="molecule type" value="Genomic_DNA"/>
</dbReference>
<feature type="binding site" evidence="16">
    <location>
        <begin position="183"/>
        <end position="190"/>
    </location>
    <ligand>
        <name>NAD(+)</name>
        <dbReference type="ChEBI" id="CHEBI:57540"/>
    </ligand>
</feature>
<sequence>MRYDLAIIGSGGAAFAAAIAATGHGRSVVMIERATIGGTCVNVGCVPSKALLAAAEARHGASAAARFPGIAATAAPVDGAALIAGKDALVKGLRSEKYIDLAADYGWEILAGSAGFTSDAGGPGLDVELAGGALTRVEAEHYLIATGSAAWAPPLDGLQDTGYLTSTTAMELDRLPESMIVLGGGYVALEQAQLFARLGTEVTVVARSQLVSGEEPEISAAIQAVFADEGITVHTGSHVTAVRRAGDGIVAVRAADGGERELAAEQLLVATGRRPVTGGLNLAAVGVKTGRREEIMVDEYLRTGNERIWAAGDVTGGPQFVYVAAAQGTLVADNALSGAERTLDYTALPRVIFTSPAVASVGMTDADAVDAGIQCDCRVLPLAYVTRAVVNRDTRGLVKLVAERGTGRLLGVHVVAENAGDVITAATYALTAGMTVDQLAHTWAPYLTLAESLKLAAQAYTTDVAKLSCCAG</sequence>
<evidence type="ECO:0000256" key="17">
    <source>
        <dbReference type="PIRSR" id="PIRSR000350-4"/>
    </source>
</evidence>
<dbReference type="GO" id="GO:0050661">
    <property type="term" value="F:NADP binding"/>
    <property type="evidence" value="ECO:0007669"/>
    <property type="project" value="InterPro"/>
</dbReference>
<comment type="catalytic activity">
    <reaction evidence="15">
        <text>Hg + NADP(+) + H(+) = Hg(2+) + NADPH</text>
        <dbReference type="Rhea" id="RHEA:23856"/>
        <dbReference type="ChEBI" id="CHEBI:15378"/>
        <dbReference type="ChEBI" id="CHEBI:16170"/>
        <dbReference type="ChEBI" id="CHEBI:16793"/>
        <dbReference type="ChEBI" id="CHEBI:57783"/>
        <dbReference type="ChEBI" id="CHEBI:58349"/>
        <dbReference type="EC" id="1.16.1.1"/>
    </reaction>
</comment>
<dbReference type="InterPro" id="IPR016156">
    <property type="entry name" value="FAD/NAD-linked_Rdtase_dimer_sf"/>
</dbReference>
<keyword evidence="16" id="KW-0547">Nucleotide-binding</keyword>
<dbReference type="Gene3D" id="3.30.390.30">
    <property type="match status" value="1"/>
</dbReference>
<dbReference type="Pfam" id="PF02852">
    <property type="entry name" value="Pyr_redox_dim"/>
    <property type="match status" value="1"/>
</dbReference>
<dbReference type="Proteomes" id="UP000051677">
    <property type="component" value="Unassembled WGS sequence"/>
</dbReference>
<evidence type="ECO:0000256" key="10">
    <source>
        <dbReference type="ARBA" id="ARBA00022914"/>
    </source>
</evidence>
<keyword evidence="11 18" id="KW-0560">Oxidoreductase</keyword>
<dbReference type="EC" id="1.16.1.1" evidence="3"/>
<name>A0A0Q2MM72_MYCGO</name>
<dbReference type="GO" id="GO:0045340">
    <property type="term" value="F:mercury ion binding"/>
    <property type="evidence" value="ECO:0007669"/>
    <property type="project" value="InterPro"/>
</dbReference>
<dbReference type="GO" id="GO:0016152">
    <property type="term" value="F:mercury (II) reductase (NADP+) activity"/>
    <property type="evidence" value="ECO:0007669"/>
    <property type="project" value="UniProtKB-EC"/>
</dbReference>
<evidence type="ECO:0000256" key="8">
    <source>
        <dbReference type="ARBA" id="ARBA00022827"/>
    </source>
</evidence>
<feature type="binding site" evidence="16">
    <location>
        <position position="313"/>
    </location>
    <ligand>
        <name>FAD</name>
        <dbReference type="ChEBI" id="CHEBI:57692"/>
    </ligand>
</feature>
<evidence type="ECO:0000256" key="1">
    <source>
        <dbReference type="ARBA" id="ARBA00007532"/>
    </source>
</evidence>
<evidence type="ECO:0000256" key="6">
    <source>
        <dbReference type="ARBA" id="ARBA00022630"/>
    </source>
</evidence>
<dbReference type="GO" id="GO:0050660">
    <property type="term" value="F:flavin adenine dinucleotide binding"/>
    <property type="evidence" value="ECO:0007669"/>
    <property type="project" value="InterPro"/>
</dbReference>
<evidence type="ECO:0000256" key="13">
    <source>
        <dbReference type="ARBA" id="ARBA00023284"/>
    </source>
</evidence>
<evidence type="ECO:0000313" key="22">
    <source>
        <dbReference type="Proteomes" id="UP000051677"/>
    </source>
</evidence>
<dbReference type="InterPro" id="IPR001100">
    <property type="entry name" value="Pyr_nuc-diS_OxRdtase"/>
</dbReference>
<dbReference type="RefSeq" id="WP_055576334.1">
    <property type="nucleotide sequence ID" value="NZ_LKTM01000007.1"/>
</dbReference>
<dbReference type="InterPro" id="IPR004099">
    <property type="entry name" value="Pyr_nucl-diS_OxRdtase_dimer"/>
</dbReference>
<accession>A0A0Q2MM72</accession>
<comment type="caution">
    <text evidence="21">The sequence shown here is derived from an EMBL/GenBank/DDBJ whole genome shotgun (WGS) entry which is preliminary data.</text>
</comment>
<evidence type="ECO:0000256" key="15">
    <source>
        <dbReference type="ARBA" id="ARBA00048984"/>
    </source>
</evidence>
<evidence type="ECO:0000256" key="4">
    <source>
        <dbReference type="ARBA" id="ARBA00014791"/>
    </source>
</evidence>
<dbReference type="PANTHER" id="PTHR43014">
    <property type="entry name" value="MERCURIC REDUCTASE"/>
    <property type="match status" value="1"/>
</dbReference>
<evidence type="ECO:0000256" key="14">
    <source>
        <dbReference type="ARBA" id="ARBA00031725"/>
    </source>
</evidence>
<keyword evidence="10" id="KW-0476">Mercury</keyword>
<evidence type="ECO:0000256" key="18">
    <source>
        <dbReference type="RuleBase" id="RU003691"/>
    </source>
</evidence>
<dbReference type="GO" id="GO:0050787">
    <property type="term" value="P:detoxification of mercury ion"/>
    <property type="evidence" value="ECO:0007669"/>
    <property type="project" value="InterPro"/>
</dbReference>
<reference evidence="21 22" key="1">
    <citation type="submission" date="2015-10" db="EMBL/GenBank/DDBJ databases">
        <title>Mycobacterium gordonae draft genome assembly.</title>
        <authorList>
            <person name="Ustinova V."/>
            <person name="Smirnova T."/>
            <person name="Blagodatskikh K."/>
            <person name="Varlamov D."/>
            <person name="Larionova E."/>
            <person name="Chernousova L."/>
        </authorList>
    </citation>
    <scope>NUCLEOTIDE SEQUENCE [LARGE SCALE GENOMIC DNA]</scope>
    <source>
        <strain evidence="21 22">CTRI 14-8773</strain>
    </source>
</reference>